<keyword evidence="14" id="KW-0539">Nucleus</keyword>
<dbReference type="InterPro" id="IPR001650">
    <property type="entry name" value="Helicase_C-like"/>
</dbReference>
<dbReference type="InterPro" id="IPR000330">
    <property type="entry name" value="SNF2_N"/>
</dbReference>
<dbReference type="InterPro" id="IPR049730">
    <property type="entry name" value="SNF2/RAD54-like_C"/>
</dbReference>
<feature type="domain" description="Helicase ATP-binding" evidence="19">
    <location>
        <begin position="310"/>
        <end position="480"/>
    </location>
</feature>
<dbReference type="Proteomes" id="UP000001593">
    <property type="component" value="Unassembled WGS sequence"/>
</dbReference>
<dbReference type="FunFam" id="3.40.50.10810:FF:000015">
    <property type="entry name" value="lymphoid-specific helicase isoform X1"/>
    <property type="match status" value="1"/>
</dbReference>
<dbReference type="InterPro" id="IPR014001">
    <property type="entry name" value="Helicase_ATP-bd"/>
</dbReference>
<evidence type="ECO:0000256" key="15">
    <source>
        <dbReference type="ARBA" id="ARBA00023306"/>
    </source>
</evidence>
<keyword evidence="7" id="KW-0498">Mitosis</keyword>
<dbReference type="GO" id="GO:0003682">
    <property type="term" value="F:chromatin binding"/>
    <property type="evidence" value="ECO:0000318"/>
    <property type="project" value="GO_Central"/>
</dbReference>
<keyword evidence="22" id="KW-1185">Reference proteome</keyword>
<feature type="region of interest" description="Disordered" evidence="18">
    <location>
        <begin position="1"/>
        <end position="64"/>
    </location>
</feature>
<reference evidence="21 22" key="1">
    <citation type="journal article" date="2007" name="Science">
        <title>Sea anemone genome reveals ancestral eumetazoan gene repertoire and genomic organization.</title>
        <authorList>
            <person name="Putnam N.H."/>
            <person name="Srivastava M."/>
            <person name="Hellsten U."/>
            <person name="Dirks B."/>
            <person name="Chapman J."/>
            <person name="Salamov A."/>
            <person name="Terry A."/>
            <person name="Shapiro H."/>
            <person name="Lindquist E."/>
            <person name="Kapitonov V.V."/>
            <person name="Jurka J."/>
            <person name="Genikhovich G."/>
            <person name="Grigoriev I.V."/>
            <person name="Lucas S.M."/>
            <person name="Steele R.E."/>
            <person name="Finnerty J.R."/>
            <person name="Technau U."/>
            <person name="Martindale M.Q."/>
            <person name="Rokhsar D.S."/>
        </authorList>
    </citation>
    <scope>NUCLEOTIDE SEQUENCE [LARGE SCALE GENOMIC DNA]</scope>
    <source>
        <strain evidence="22">CH2 X CH6</strain>
    </source>
</reference>
<dbReference type="PROSITE" id="PS51192">
    <property type="entry name" value="HELICASE_ATP_BIND_1"/>
    <property type="match status" value="1"/>
</dbReference>
<dbReference type="Pfam" id="PF00176">
    <property type="entry name" value="SNF2-rel_dom"/>
    <property type="match status" value="1"/>
</dbReference>
<dbReference type="GO" id="GO:0140750">
    <property type="term" value="F:nucleosome array spacer activity"/>
    <property type="evidence" value="ECO:0000318"/>
    <property type="project" value="GO_Central"/>
</dbReference>
<dbReference type="SUPFAM" id="SSF52540">
    <property type="entry name" value="P-loop containing nucleoside triphosphate hydrolases"/>
    <property type="match status" value="2"/>
</dbReference>
<keyword evidence="4" id="KW-0597">Phosphoprotein</keyword>
<dbReference type="InParanoid" id="A7RPD7"/>
<evidence type="ECO:0000256" key="16">
    <source>
        <dbReference type="ARBA" id="ARBA00053349"/>
    </source>
</evidence>
<keyword evidence="3" id="KW-0217">Developmental protein</keyword>
<keyword evidence="9" id="KW-0347">Helicase</keyword>
<dbReference type="PROSITE" id="PS51194">
    <property type="entry name" value="HELICASE_CTER"/>
    <property type="match status" value="1"/>
</dbReference>
<evidence type="ECO:0000313" key="22">
    <source>
        <dbReference type="Proteomes" id="UP000001593"/>
    </source>
</evidence>
<sequence length="911" mass="103852">MPIISTVLGYLTGTQSPAKADDVTPATEVKPQDESMQAAVEKKTKHHASQGNPSGDQLVPSSDEKIPHVEEACITESMEQAEKEIHQQLHKDDDTECKESVKEWHDMVEQQRFARLQHLLDKSNIYCQFLLKRMEDQRKEEENRQKRQEKKEENKLAKPEQQVPEVKEKRATRSGLKEASDSQDSVSPGVPKTPARRGRKRKAEGDPKASYKIADYISEEAIVKKQKLGQKENKTPPTSPSIQQVPKGKSPKVSQKETIVESVKHSTHAPKEIAAQTRYINGEEVSPLQPVLLTGGALRSYQLEGVEWLKGLYENGVNGILADEMGLGKTIQCIGLVSYLIEMGVRGPFLVAAPLSTLPNWVSEFRRFSPQIPVILYHGSIQERTSLRRKITKLKKAGPFETMPVVVTSYEIAMNDQKHLFQLMWKHMIVDEGHRIKNLNCRLIRELKSYNSANRLLLTGTPLQNNLAELWSLLNFLLPDIFDDLNSFQRWFDFSAINDEGGNEKIIAQEKEHQVLERLHSILTPFLLRRLKTDVELSLPPKKEVLVRAPLTSKQTEFYRAALDKTILDIVGDNKDKKEDKVEISSTGRKKRKGRRNINYKIFDDENGSIEELAEELATLEKSRREICTPSQKSSTYDISIKITNILMLLRKCCNHPYLLEYPLDPVTQQYKIDEELVRCSGKMLLLDQMVPALKRRGHKILIFSQMTKMLDILQDYCYLRGYQYSRLDGSMKVEDRREEIDAFASDPEKFIFLLSTRAGGLGLNLSAADTVIIYDSDWNPQSDLQAQDRCHRIGQTKPILVYRLVTSNTVDQKIVERAASKRKLEKMVIYKGKFKGKVDGTTLNALQLKELLESSHHDEIISKDEVILSQSELESLLDRSSMYVKRETSASVPDIDDTDSALFRVIEEKS</sequence>
<dbReference type="GO" id="GO:0005524">
    <property type="term" value="F:ATP binding"/>
    <property type="evidence" value="ECO:0007669"/>
    <property type="project" value="UniProtKB-KW"/>
</dbReference>
<evidence type="ECO:0000313" key="21">
    <source>
        <dbReference type="EMBL" id="EDO46669.1"/>
    </source>
</evidence>
<dbReference type="CDD" id="cd18009">
    <property type="entry name" value="DEXHc_HELLS_SMARCA6"/>
    <property type="match status" value="1"/>
</dbReference>
<keyword evidence="13" id="KW-0804">Transcription</keyword>
<dbReference type="GO" id="GO:0005634">
    <property type="term" value="C:nucleus"/>
    <property type="evidence" value="ECO:0000318"/>
    <property type="project" value="GO_Central"/>
</dbReference>
<evidence type="ECO:0000256" key="8">
    <source>
        <dbReference type="ARBA" id="ARBA00022801"/>
    </source>
</evidence>
<feature type="region of interest" description="Disordered" evidence="18">
    <location>
        <begin position="140"/>
        <end position="209"/>
    </location>
</feature>
<dbReference type="Gene3D" id="3.40.50.300">
    <property type="entry name" value="P-loop containing nucleotide triphosphate hydrolases"/>
    <property type="match status" value="1"/>
</dbReference>
<keyword evidence="8" id="KW-0378">Hydrolase</keyword>
<evidence type="ECO:0000256" key="18">
    <source>
        <dbReference type="SAM" id="MobiDB-lite"/>
    </source>
</evidence>
<dbReference type="CDD" id="cd18793">
    <property type="entry name" value="SF2_C_SNF"/>
    <property type="match status" value="1"/>
</dbReference>
<dbReference type="GO" id="GO:0004386">
    <property type="term" value="F:helicase activity"/>
    <property type="evidence" value="ECO:0007669"/>
    <property type="project" value="UniProtKB-KW"/>
</dbReference>
<dbReference type="EMBL" id="DS469525">
    <property type="protein sequence ID" value="EDO46669.1"/>
    <property type="molecule type" value="Genomic_DNA"/>
</dbReference>
<dbReference type="Pfam" id="PF00271">
    <property type="entry name" value="Helicase_C"/>
    <property type="match status" value="1"/>
</dbReference>
<keyword evidence="6" id="KW-0547">Nucleotide-binding</keyword>
<dbReference type="GO" id="GO:0003677">
    <property type="term" value="F:DNA binding"/>
    <property type="evidence" value="ECO:0000318"/>
    <property type="project" value="GO_Central"/>
</dbReference>
<keyword evidence="11" id="KW-0805">Transcription regulation</keyword>
<comment type="similarity">
    <text evidence="2">Belongs to the SNF2/RAD54 helicase family.</text>
</comment>
<evidence type="ECO:0000256" key="2">
    <source>
        <dbReference type="ARBA" id="ARBA00007025"/>
    </source>
</evidence>
<dbReference type="eggNOG" id="KOG0385">
    <property type="taxonomic scope" value="Eukaryota"/>
</dbReference>
<keyword evidence="12" id="KW-0175">Coiled coil</keyword>
<dbReference type="InterPro" id="IPR038718">
    <property type="entry name" value="SNF2-like_sf"/>
</dbReference>
<evidence type="ECO:0000256" key="12">
    <source>
        <dbReference type="ARBA" id="ARBA00023054"/>
    </source>
</evidence>
<dbReference type="FunFam" id="3.40.50.300:FF:000577">
    <property type="entry name" value="lymphoid-specific helicase isoform X1"/>
    <property type="match status" value="1"/>
</dbReference>
<dbReference type="AlphaFoldDB" id="A7RPD7"/>
<comment type="function">
    <text evidence="16">Plays an essential role in normal development and survival. Involved in regulation of the expansion or survival of lymphoid cells. Required for de novo or maintenance DNA methylation. May control silencing of the imprinted CDKN1C gene through DNA methylation. May play a role in formation and organization of heterochromatin, implying a functional role in the regulation of transcription and mitosis.</text>
</comment>
<dbReference type="PANTHER" id="PTHR47161">
    <property type="entry name" value="LYMPHOID-SPECIFIC HELICASE"/>
    <property type="match status" value="1"/>
</dbReference>
<evidence type="ECO:0000256" key="7">
    <source>
        <dbReference type="ARBA" id="ARBA00022776"/>
    </source>
</evidence>
<protein>
    <recommendedName>
        <fullName evidence="17">Proliferation-associated SNF2-like protein</fullName>
    </recommendedName>
</protein>
<evidence type="ECO:0000256" key="4">
    <source>
        <dbReference type="ARBA" id="ARBA00022553"/>
    </source>
</evidence>
<dbReference type="GO" id="GO:0016787">
    <property type="term" value="F:hydrolase activity"/>
    <property type="evidence" value="ECO:0007669"/>
    <property type="project" value="UniProtKB-KW"/>
</dbReference>
<name>A7RPD7_NEMVE</name>
<dbReference type="GO" id="GO:0000785">
    <property type="term" value="C:chromatin"/>
    <property type="evidence" value="ECO:0000318"/>
    <property type="project" value="GO_Central"/>
</dbReference>
<dbReference type="STRING" id="45351.A7RPD7"/>
<evidence type="ECO:0000256" key="13">
    <source>
        <dbReference type="ARBA" id="ARBA00023163"/>
    </source>
</evidence>
<evidence type="ECO:0000256" key="3">
    <source>
        <dbReference type="ARBA" id="ARBA00022473"/>
    </source>
</evidence>
<feature type="domain" description="Helicase C-terminal" evidence="20">
    <location>
        <begin position="686"/>
        <end position="850"/>
    </location>
</feature>
<dbReference type="InterPro" id="IPR027417">
    <property type="entry name" value="P-loop_NTPase"/>
</dbReference>
<evidence type="ECO:0000259" key="20">
    <source>
        <dbReference type="PROSITE" id="PS51194"/>
    </source>
</evidence>
<proteinExistence type="inferred from homology"/>
<keyword evidence="10" id="KW-0067">ATP-binding</keyword>
<dbReference type="GO" id="GO:0051301">
    <property type="term" value="P:cell division"/>
    <property type="evidence" value="ECO:0007669"/>
    <property type="project" value="UniProtKB-KW"/>
</dbReference>
<dbReference type="Gene3D" id="3.40.50.10810">
    <property type="entry name" value="Tandem AAA-ATPase domain"/>
    <property type="match status" value="1"/>
</dbReference>
<evidence type="ECO:0000256" key="9">
    <source>
        <dbReference type="ARBA" id="ARBA00022806"/>
    </source>
</evidence>
<dbReference type="GO" id="GO:0045944">
    <property type="term" value="P:positive regulation of transcription by RNA polymerase II"/>
    <property type="evidence" value="ECO:0000318"/>
    <property type="project" value="GO_Central"/>
</dbReference>
<evidence type="ECO:0000259" key="19">
    <source>
        <dbReference type="PROSITE" id="PS51192"/>
    </source>
</evidence>
<dbReference type="HOGENOM" id="CLU_000315_17_3_1"/>
<evidence type="ECO:0000256" key="6">
    <source>
        <dbReference type="ARBA" id="ARBA00022741"/>
    </source>
</evidence>
<keyword evidence="15" id="KW-0131">Cell cycle</keyword>
<dbReference type="PANTHER" id="PTHR47161:SF1">
    <property type="entry name" value="LYMPHOID-SPECIFIC HELICASE"/>
    <property type="match status" value="1"/>
</dbReference>
<dbReference type="SMART" id="SM00490">
    <property type="entry name" value="HELICc"/>
    <property type="match status" value="1"/>
</dbReference>
<dbReference type="OMA" id="PNIFTDW"/>
<evidence type="ECO:0000256" key="5">
    <source>
        <dbReference type="ARBA" id="ARBA00022618"/>
    </source>
</evidence>
<evidence type="ECO:0000256" key="11">
    <source>
        <dbReference type="ARBA" id="ARBA00023015"/>
    </source>
</evidence>
<organism evidence="21 22">
    <name type="scientific">Nematostella vectensis</name>
    <name type="common">Starlet sea anemone</name>
    <dbReference type="NCBI Taxonomy" id="45351"/>
    <lineage>
        <taxon>Eukaryota</taxon>
        <taxon>Metazoa</taxon>
        <taxon>Cnidaria</taxon>
        <taxon>Anthozoa</taxon>
        <taxon>Hexacorallia</taxon>
        <taxon>Actiniaria</taxon>
        <taxon>Edwardsiidae</taxon>
        <taxon>Nematostella</taxon>
    </lineage>
</organism>
<comment type="subcellular location">
    <subcellularLocation>
        <location evidence="1">Nucleus</location>
    </subcellularLocation>
</comment>
<evidence type="ECO:0000256" key="1">
    <source>
        <dbReference type="ARBA" id="ARBA00004123"/>
    </source>
</evidence>
<evidence type="ECO:0000256" key="14">
    <source>
        <dbReference type="ARBA" id="ARBA00023242"/>
    </source>
</evidence>
<dbReference type="SMART" id="SM00487">
    <property type="entry name" value="DEXDc"/>
    <property type="match status" value="1"/>
</dbReference>
<evidence type="ECO:0000256" key="17">
    <source>
        <dbReference type="ARBA" id="ARBA00081399"/>
    </source>
</evidence>
<dbReference type="GO" id="GO:0031507">
    <property type="term" value="P:heterochromatin formation"/>
    <property type="evidence" value="ECO:0000318"/>
    <property type="project" value="GO_Central"/>
</dbReference>
<feature type="region of interest" description="Disordered" evidence="18">
    <location>
        <begin position="227"/>
        <end position="255"/>
    </location>
</feature>
<feature type="compositionally biased region" description="Basic and acidic residues" evidence="18">
    <location>
        <begin position="165"/>
        <end position="180"/>
    </location>
</feature>
<gene>
    <name evidence="21" type="ORF">NEMVEDRAFT_v1g161221</name>
</gene>
<dbReference type="InterPro" id="IPR044753">
    <property type="entry name" value="HELLS_N"/>
</dbReference>
<feature type="compositionally biased region" description="Basic and acidic residues" evidence="18">
    <location>
        <begin position="140"/>
        <end position="158"/>
    </location>
</feature>
<accession>A7RPD7</accession>
<evidence type="ECO:0000256" key="10">
    <source>
        <dbReference type="ARBA" id="ARBA00022840"/>
    </source>
</evidence>
<dbReference type="PhylomeDB" id="A7RPD7"/>
<keyword evidence="5" id="KW-0132">Cell division</keyword>